<dbReference type="Proteomes" id="UP001209878">
    <property type="component" value="Unassembled WGS sequence"/>
</dbReference>
<reference evidence="1" key="1">
    <citation type="journal article" date="2023" name="Mol. Biol. Evol.">
        <title>Third-Generation Sequencing Reveals the Adaptive Role of the Epigenome in Three Deep-Sea Polychaetes.</title>
        <authorList>
            <person name="Perez M."/>
            <person name="Aroh O."/>
            <person name="Sun Y."/>
            <person name="Lan Y."/>
            <person name="Juniper S.K."/>
            <person name="Young C.R."/>
            <person name="Angers B."/>
            <person name="Qian P.Y."/>
        </authorList>
    </citation>
    <scope>NUCLEOTIDE SEQUENCE</scope>
    <source>
        <strain evidence="1">R07B-5</strain>
    </source>
</reference>
<protein>
    <submittedName>
        <fullName evidence="1">Uncharacterized protein</fullName>
    </submittedName>
</protein>
<dbReference type="EMBL" id="JAODUO010000527">
    <property type="protein sequence ID" value="KAK2178821.1"/>
    <property type="molecule type" value="Genomic_DNA"/>
</dbReference>
<dbReference type="AlphaFoldDB" id="A0AAD9KWP6"/>
<comment type="caution">
    <text evidence="1">The sequence shown here is derived from an EMBL/GenBank/DDBJ whole genome shotgun (WGS) entry which is preliminary data.</text>
</comment>
<gene>
    <name evidence="1" type="ORF">NP493_527g01032</name>
</gene>
<evidence type="ECO:0000313" key="2">
    <source>
        <dbReference type="Proteomes" id="UP001209878"/>
    </source>
</evidence>
<name>A0AAD9KWP6_RIDPI</name>
<sequence length="148" mass="17597">MEDQKWSLDTLGDTFEMEIKKTDYTRKNSQNGTNRAQMETIFEGLFLYIVQRNQVTENRFVVIKMNCLNETKLTFGKTNKSLTYTCVHQIWFYFVGFIKNTPGIIKQWKACFLFTCLKFSNKHVPSKLCLIFMFDIFKSLYNPSRHKI</sequence>
<accession>A0AAD9KWP6</accession>
<keyword evidence="2" id="KW-1185">Reference proteome</keyword>
<organism evidence="1 2">
    <name type="scientific">Ridgeia piscesae</name>
    <name type="common">Tubeworm</name>
    <dbReference type="NCBI Taxonomy" id="27915"/>
    <lineage>
        <taxon>Eukaryota</taxon>
        <taxon>Metazoa</taxon>
        <taxon>Spiralia</taxon>
        <taxon>Lophotrochozoa</taxon>
        <taxon>Annelida</taxon>
        <taxon>Polychaeta</taxon>
        <taxon>Sedentaria</taxon>
        <taxon>Canalipalpata</taxon>
        <taxon>Sabellida</taxon>
        <taxon>Siboglinidae</taxon>
        <taxon>Ridgeia</taxon>
    </lineage>
</organism>
<evidence type="ECO:0000313" key="1">
    <source>
        <dbReference type="EMBL" id="KAK2178821.1"/>
    </source>
</evidence>
<proteinExistence type="predicted"/>